<gene>
    <name evidence="2" type="ORF">DFE_2391</name>
</gene>
<evidence type="ECO:0000313" key="3">
    <source>
        <dbReference type="Proteomes" id="UP000269883"/>
    </source>
</evidence>
<dbReference type="OrthoDB" id="9179708at2"/>
<reference evidence="2 3" key="1">
    <citation type="journal article" date="2018" name="Sci. Adv.">
        <title>Multi-heme cytochromes provide a pathway for survival in energy-limited environments.</title>
        <authorList>
            <person name="Deng X."/>
            <person name="Dohmae N."/>
            <person name="Nealson K.H."/>
            <person name="Hashimoto K."/>
            <person name="Okamoto A."/>
        </authorList>
    </citation>
    <scope>NUCLEOTIDE SEQUENCE [LARGE SCALE GENOMIC DNA]</scope>
    <source>
        <strain evidence="2 3">IS5</strain>
    </source>
</reference>
<proteinExistence type="predicted"/>
<feature type="domain" description="Spore protein YkvP/CgeB glycosyl transferase-like" evidence="1">
    <location>
        <begin position="257"/>
        <end position="398"/>
    </location>
</feature>
<evidence type="ECO:0000313" key="2">
    <source>
        <dbReference type="EMBL" id="BBD09117.1"/>
    </source>
</evidence>
<dbReference type="Pfam" id="PF13524">
    <property type="entry name" value="Glyco_trans_1_2"/>
    <property type="match status" value="1"/>
</dbReference>
<dbReference type="AlphaFoldDB" id="A0A2Z6B0R4"/>
<accession>A0A2Z6B0R4</accession>
<dbReference type="KEGG" id="dfl:DFE_2391"/>
<dbReference type="RefSeq" id="WP_126379823.1">
    <property type="nucleotide sequence ID" value="NZ_AP017378.1"/>
</dbReference>
<sequence>MNASPGRKPRRNSPRILFLRFGYFLERELMAAFALTGADVTAFWPEREAAPGAQGYVTSLLERIQAHRPDTLLSINFLGGDLEGPLMDLLNKLRLTFATWFVDSPELFLHGRSHLTSTRSVLFCCDPDARTKLEPMGFDNVHHLPLAADSTRVDLEAPIATSGTTLPVSFVGSNWVDKLGRTLCNFNFPRGLLRHYRSAGWALAQGDYQSDTLSCLQKRYPKFATAVAPLSASDRRGALHLACWEANRAYRQHCVSRLAPFNATIVGDRHWQRQLGPLASQFSLHPAIGYYTPDLPRLYRASTINFACSSTQMPGAVTQRAFDVPAAGGFLLTDRRRQMDELFEPDVESACYDTPEDIPEAVARWSKDTTRARAVTRAARKRIAAEHTYVHRVRRMIDILCAQ</sequence>
<name>A0A2Z6B0R4_9BACT</name>
<evidence type="ECO:0000259" key="1">
    <source>
        <dbReference type="Pfam" id="PF13524"/>
    </source>
</evidence>
<organism evidence="2 3">
    <name type="scientific">Desulfovibrio ferrophilus</name>
    <dbReference type="NCBI Taxonomy" id="241368"/>
    <lineage>
        <taxon>Bacteria</taxon>
        <taxon>Pseudomonadati</taxon>
        <taxon>Thermodesulfobacteriota</taxon>
        <taxon>Desulfovibrionia</taxon>
        <taxon>Desulfovibrionales</taxon>
        <taxon>Desulfovibrionaceae</taxon>
        <taxon>Desulfovibrio</taxon>
    </lineage>
</organism>
<dbReference type="InterPro" id="IPR055259">
    <property type="entry name" value="YkvP/CgeB_Glyco_trans-like"/>
</dbReference>
<protein>
    <submittedName>
        <fullName evidence="2">CgeB family protein</fullName>
    </submittedName>
</protein>
<dbReference type="Proteomes" id="UP000269883">
    <property type="component" value="Chromosome"/>
</dbReference>
<keyword evidence="3" id="KW-1185">Reference proteome</keyword>
<dbReference type="EMBL" id="AP017378">
    <property type="protein sequence ID" value="BBD09117.1"/>
    <property type="molecule type" value="Genomic_DNA"/>
</dbReference>